<dbReference type="Gene3D" id="3.30.300.30">
    <property type="match status" value="1"/>
</dbReference>
<sequence>MSSSLRPAPSECVGPVAVPACPPDVLAACAEELARRLARRVRLIHGEHERVLPPPDAGPADAALLVSEDGRRLYVESMTDSADSPTALAWARAFQHLLACAMAAPELPMSAHPLLSEQERRRILYELNPHRVPQVLHRTMAEPFQEQATRTPEAVALVAASGEHVSYRELNERANRLAHFLRSTGAGPGSRVAICAERGVPQVVAIYAAVKAGCAYVPLDADLPDARLGYMLADCAPTHVLTDPASRSRVPEGGWRVIDLEADAAQWQEQPASDPPVAVSANPGTAILNILYTSGSTGRPKGVAYPTDGALAHLDWMQSQYPYEPGDAAVFKTSPGFDVSIWELFWPLYHGARLIVCEPGAHRDARRLARLVEEHGVTTVFLAPTVMTPFLEQVDASAARLRWALCGGEPVTARVRDTFYRALPDAVLVNCYGPTEAGTVTDMALDPDPGVPVPLGRPAAHFRLSVLGEDLEPLPVGVAGEAYISGPIGLAQSYWRAPARTAERFVADPYGPPGTRMYRTGDLCRYRDDGVLEHLGRIDRQVKIRGLRVEPGEVESVLAADPAVVDCAVAVHGTQGTHGTPARLIAFVVPAEPGTFGEAEAAEVLRRAAALLAEHMRPERLVAVPRIPATVNGKVDTAALLAVWEGFADGEERAIVPPADELEARLVGIYSRVLQSGPVSVLDTFAGLGGHSLLAFTVIDACVAELRVKPEVLKLLTGSVREVAQSIREGHAEPAEPAAPNPG</sequence>
<dbReference type="NCBIfam" id="TIGR01733">
    <property type="entry name" value="AA-adenyl-dom"/>
    <property type="match status" value="1"/>
</dbReference>
<gene>
    <name evidence="3" type="ordered locus">Caci_3438</name>
</gene>
<dbReference type="eggNOG" id="COG1020">
    <property type="taxonomic scope" value="Bacteria"/>
</dbReference>
<evidence type="ECO:0000313" key="3">
    <source>
        <dbReference type="EMBL" id="ACU72344.1"/>
    </source>
</evidence>
<feature type="domain" description="AMP-dependent synthetase/ligase" evidence="1">
    <location>
        <begin position="144"/>
        <end position="495"/>
    </location>
</feature>
<dbReference type="InterPro" id="IPR020845">
    <property type="entry name" value="AMP-binding_CS"/>
</dbReference>
<dbReference type="Gene3D" id="3.30.559.30">
    <property type="entry name" value="Nonribosomal peptide synthetase, condensation domain"/>
    <property type="match status" value="1"/>
</dbReference>
<dbReference type="GO" id="GO:0043041">
    <property type="term" value="P:amino acid activation for nonribosomal peptide biosynthetic process"/>
    <property type="evidence" value="ECO:0007669"/>
    <property type="project" value="TreeGrafter"/>
</dbReference>
<dbReference type="PROSITE" id="PS00455">
    <property type="entry name" value="AMP_BINDING"/>
    <property type="match status" value="1"/>
</dbReference>
<reference evidence="3 4" key="1">
    <citation type="journal article" date="2009" name="Stand. Genomic Sci.">
        <title>Complete genome sequence of Catenulispora acidiphila type strain (ID 139908).</title>
        <authorList>
            <person name="Copeland A."/>
            <person name="Lapidus A."/>
            <person name="Glavina Del Rio T."/>
            <person name="Nolan M."/>
            <person name="Lucas S."/>
            <person name="Chen F."/>
            <person name="Tice H."/>
            <person name="Cheng J.F."/>
            <person name="Bruce D."/>
            <person name="Goodwin L."/>
            <person name="Pitluck S."/>
            <person name="Mikhailova N."/>
            <person name="Pati A."/>
            <person name="Ivanova N."/>
            <person name="Mavromatis K."/>
            <person name="Chen A."/>
            <person name="Palaniappan K."/>
            <person name="Chain P."/>
            <person name="Land M."/>
            <person name="Hauser L."/>
            <person name="Chang Y.J."/>
            <person name="Jeffries C.D."/>
            <person name="Chertkov O."/>
            <person name="Brettin T."/>
            <person name="Detter J.C."/>
            <person name="Han C."/>
            <person name="Ali Z."/>
            <person name="Tindall B.J."/>
            <person name="Goker M."/>
            <person name="Bristow J."/>
            <person name="Eisen J.A."/>
            <person name="Markowitz V."/>
            <person name="Hugenholtz P."/>
            <person name="Kyrpides N.C."/>
            <person name="Klenk H.P."/>
        </authorList>
    </citation>
    <scope>NUCLEOTIDE SEQUENCE [LARGE SCALE GENOMIC DNA]</scope>
    <source>
        <strain evidence="4">DSM 44928 / JCM 14897 / NBRC 102108 / NRRL B-24433 / ID139908</strain>
    </source>
</reference>
<evidence type="ECO:0000259" key="2">
    <source>
        <dbReference type="Pfam" id="PF13193"/>
    </source>
</evidence>
<accession>C7Q924</accession>
<dbReference type="Gene3D" id="3.40.50.12780">
    <property type="entry name" value="N-terminal domain of ligase-like"/>
    <property type="match status" value="1"/>
</dbReference>
<dbReference type="GO" id="GO:0031177">
    <property type="term" value="F:phosphopantetheine binding"/>
    <property type="evidence" value="ECO:0007669"/>
    <property type="project" value="TreeGrafter"/>
</dbReference>
<organism evidence="3 4">
    <name type="scientific">Catenulispora acidiphila (strain DSM 44928 / JCM 14897 / NBRC 102108 / NRRL B-24433 / ID139908)</name>
    <dbReference type="NCBI Taxonomy" id="479433"/>
    <lineage>
        <taxon>Bacteria</taxon>
        <taxon>Bacillati</taxon>
        <taxon>Actinomycetota</taxon>
        <taxon>Actinomycetes</taxon>
        <taxon>Catenulisporales</taxon>
        <taxon>Catenulisporaceae</taxon>
        <taxon>Catenulispora</taxon>
    </lineage>
</organism>
<keyword evidence="4" id="KW-1185">Reference proteome</keyword>
<proteinExistence type="predicted"/>
<dbReference type="InterPro" id="IPR036736">
    <property type="entry name" value="ACP-like_sf"/>
</dbReference>
<feature type="domain" description="AMP-binding enzyme C-terminal" evidence="2">
    <location>
        <begin position="553"/>
        <end position="634"/>
    </location>
</feature>
<dbReference type="EMBL" id="CP001700">
    <property type="protein sequence ID" value="ACU72344.1"/>
    <property type="molecule type" value="Genomic_DNA"/>
</dbReference>
<dbReference type="STRING" id="479433.Caci_3438"/>
<dbReference type="PANTHER" id="PTHR45527">
    <property type="entry name" value="NONRIBOSOMAL PEPTIDE SYNTHETASE"/>
    <property type="match status" value="1"/>
</dbReference>
<dbReference type="InterPro" id="IPR000873">
    <property type="entry name" value="AMP-dep_synth/lig_dom"/>
</dbReference>
<dbReference type="Gene3D" id="1.10.1200.10">
    <property type="entry name" value="ACP-like"/>
    <property type="match status" value="1"/>
</dbReference>
<dbReference type="RefSeq" id="WP_012787637.1">
    <property type="nucleotide sequence ID" value="NC_013131.1"/>
</dbReference>
<dbReference type="InParanoid" id="C7Q924"/>
<dbReference type="InterPro" id="IPR025110">
    <property type="entry name" value="AMP-bd_C"/>
</dbReference>
<dbReference type="InterPro" id="IPR042099">
    <property type="entry name" value="ANL_N_sf"/>
</dbReference>
<dbReference type="GO" id="GO:0044550">
    <property type="term" value="P:secondary metabolite biosynthetic process"/>
    <property type="evidence" value="ECO:0007669"/>
    <property type="project" value="TreeGrafter"/>
</dbReference>
<dbReference type="Pfam" id="PF00501">
    <property type="entry name" value="AMP-binding"/>
    <property type="match status" value="1"/>
</dbReference>
<dbReference type="SUPFAM" id="SSF47336">
    <property type="entry name" value="ACP-like"/>
    <property type="match status" value="1"/>
</dbReference>
<protein>
    <submittedName>
        <fullName evidence="3">Amino acid adenylation domain protein</fullName>
    </submittedName>
</protein>
<dbReference type="AlphaFoldDB" id="C7Q924"/>
<evidence type="ECO:0000313" key="4">
    <source>
        <dbReference type="Proteomes" id="UP000000851"/>
    </source>
</evidence>
<dbReference type="GO" id="GO:0005737">
    <property type="term" value="C:cytoplasm"/>
    <property type="evidence" value="ECO:0007669"/>
    <property type="project" value="TreeGrafter"/>
</dbReference>
<dbReference type="HOGENOM" id="CLU_000022_2_12_11"/>
<dbReference type="SUPFAM" id="SSF56801">
    <property type="entry name" value="Acetyl-CoA synthetase-like"/>
    <property type="match status" value="1"/>
</dbReference>
<evidence type="ECO:0000259" key="1">
    <source>
        <dbReference type="Pfam" id="PF00501"/>
    </source>
</evidence>
<dbReference type="InterPro" id="IPR010071">
    <property type="entry name" value="AA_adenyl_dom"/>
</dbReference>
<dbReference type="InterPro" id="IPR045851">
    <property type="entry name" value="AMP-bd_C_sf"/>
</dbReference>
<dbReference type="FunFam" id="3.40.50.980:FF:000001">
    <property type="entry name" value="Non-ribosomal peptide synthetase"/>
    <property type="match status" value="1"/>
</dbReference>
<dbReference type="KEGG" id="cai:Caci_3438"/>
<name>C7Q924_CATAD</name>
<dbReference type="CDD" id="cd05930">
    <property type="entry name" value="A_NRPS"/>
    <property type="match status" value="1"/>
</dbReference>
<dbReference type="Pfam" id="PF13193">
    <property type="entry name" value="AMP-binding_C"/>
    <property type="match status" value="1"/>
</dbReference>
<dbReference type="PANTHER" id="PTHR45527:SF1">
    <property type="entry name" value="FATTY ACID SYNTHASE"/>
    <property type="match status" value="1"/>
</dbReference>
<dbReference type="Proteomes" id="UP000000851">
    <property type="component" value="Chromosome"/>
</dbReference>